<dbReference type="Proteomes" id="UP000008387">
    <property type="component" value="Chromosome"/>
</dbReference>
<accession>F8KQ04</accession>
<sequence length="399" mass="45970">MIRLFLLALLLLNLQGKEPPSPKDTPFFKAFKALHDYMDKANEVAVGDYEEGERWDYMSIAWDISKYIKGVIPLAQTAIQHMPLIQEFEPKNQAERRFLAHLKQREMLRALDSIGLYQPSANQPKSATLAQAFLDTAYFLYAPLFNAHKLGLDPIAYIKELQHILVAQKQCHPAPFAPNDYCNDNSSCVACAYDIIARAYDEDISKDKFLEQLHTDIKNMADAYGFFQQKIHSRSLWERLTLAHILGDDKDLIDGKQEDVPPSYYVDDDSYKEMLHNYPKRIDPSHLSTLYLARLLFLSYNAPFYTHLQNNPTLILKDHPTMCLSPEYLSVKSQQACQELFQAQTYNAKDIQDQLHLVRLISIDESPCVYLDPKDKLQVFKSDNAICLALQKHLTKDFK</sequence>
<evidence type="ECO:0000313" key="2">
    <source>
        <dbReference type="Proteomes" id="UP000008387"/>
    </source>
</evidence>
<organism evidence="1 2">
    <name type="scientific">Helicobacter bizzozeronii (strain CIII-1)</name>
    <dbReference type="NCBI Taxonomy" id="1002804"/>
    <lineage>
        <taxon>Bacteria</taxon>
        <taxon>Pseudomonadati</taxon>
        <taxon>Campylobacterota</taxon>
        <taxon>Epsilonproteobacteria</taxon>
        <taxon>Campylobacterales</taxon>
        <taxon>Helicobacteraceae</taxon>
        <taxon>Helicobacter</taxon>
    </lineage>
</organism>
<dbReference type="KEGG" id="hbi:HBZC1_02120"/>
<gene>
    <name evidence="1" type="ordered locus">HBZC1_02120</name>
</gene>
<name>F8KQ04_HELBC</name>
<proteinExistence type="predicted"/>
<dbReference type="STRING" id="1002804.HBZC1_02120"/>
<dbReference type="RefSeq" id="WP_013889703.1">
    <property type="nucleotide sequence ID" value="NC_015674.1"/>
</dbReference>
<reference evidence="1 2" key="1">
    <citation type="journal article" date="2011" name="J. Bacteriol.">
        <title>Genome sequence of Helicobacter bizzozeronii strain CIII-1, an isolate from human gastric mucosa.</title>
        <authorList>
            <person name="Schott T."/>
            <person name="Rossi M."/>
            <person name="Hanninen M.L."/>
        </authorList>
    </citation>
    <scope>NUCLEOTIDE SEQUENCE [LARGE SCALE GENOMIC DNA]</scope>
    <source>
        <strain evidence="1 2">CIII-1</strain>
    </source>
</reference>
<evidence type="ECO:0000313" key="1">
    <source>
        <dbReference type="EMBL" id="CCB79198.1"/>
    </source>
</evidence>
<protein>
    <submittedName>
        <fullName evidence="1">Uncharacterized protein</fullName>
    </submittedName>
</protein>
<keyword evidence="2" id="KW-1185">Reference proteome</keyword>
<dbReference type="EMBL" id="FR871757">
    <property type="protein sequence ID" value="CCB79198.1"/>
    <property type="molecule type" value="Genomic_DNA"/>
</dbReference>
<dbReference type="AlphaFoldDB" id="F8KQ04"/>
<dbReference type="HOGENOM" id="CLU_056153_0_0_7"/>